<accession>A0AAN9Y646</accession>
<name>A0AAN9Y646_9HEMI</name>
<sequence>MLAVKPTAVSDCWPDINDDSLYESKVPSEALFAPRGQSPNCRIDVVTVLKTVSKCATVCAAALELVSTGVDDGHVEIEWATAIVPTVVLVTIGIVRNWSKVNSYRVDNMHQNVYGYENVLASRTAQNLKKQREGGWKNNTTKNQTDSPSPTTTK</sequence>
<feature type="region of interest" description="Disordered" evidence="1">
    <location>
        <begin position="127"/>
        <end position="154"/>
    </location>
</feature>
<feature type="compositionally biased region" description="Polar residues" evidence="1">
    <location>
        <begin position="137"/>
        <end position="154"/>
    </location>
</feature>
<evidence type="ECO:0000256" key="1">
    <source>
        <dbReference type="SAM" id="MobiDB-lite"/>
    </source>
</evidence>
<reference evidence="2 3" key="1">
    <citation type="submission" date="2024-03" db="EMBL/GenBank/DDBJ databases">
        <title>Adaptation during the transition from Ophiocordyceps entomopathogen to insect associate is accompanied by gene loss and intensified selection.</title>
        <authorList>
            <person name="Ward C.M."/>
            <person name="Onetto C.A."/>
            <person name="Borneman A.R."/>
        </authorList>
    </citation>
    <scope>NUCLEOTIDE SEQUENCE [LARGE SCALE GENOMIC DNA]</scope>
    <source>
        <strain evidence="2">AWRI1</strain>
        <tissue evidence="2">Single Adult Female</tissue>
    </source>
</reference>
<proteinExistence type="predicted"/>
<dbReference type="EMBL" id="JBBCAQ010000014">
    <property type="protein sequence ID" value="KAK7598177.1"/>
    <property type="molecule type" value="Genomic_DNA"/>
</dbReference>
<evidence type="ECO:0000313" key="2">
    <source>
        <dbReference type="EMBL" id="KAK7598177.1"/>
    </source>
</evidence>
<dbReference type="AlphaFoldDB" id="A0AAN9Y646"/>
<organism evidence="2 3">
    <name type="scientific">Parthenolecanium corni</name>
    <dbReference type="NCBI Taxonomy" id="536013"/>
    <lineage>
        <taxon>Eukaryota</taxon>
        <taxon>Metazoa</taxon>
        <taxon>Ecdysozoa</taxon>
        <taxon>Arthropoda</taxon>
        <taxon>Hexapoda</taxon>
        <taxon>Insecta</taxon>
        <taxon>Pterygota</taxon>
        <taxon>Neoptera</taxon>
        <taxon>Paraneoptera</taxon>
        <taxon>Hemiptera</taxon>
        <taxon>Sternorrhyncha</taxon>
        <taxon>Coccoidea</taxon>
        <taxon>Coccidae</taxon>
        <taxon>Parthenolecanium</taxon>
    </lineage>
</organism>
<gene>
    <name evidence="2" type="ORF">V9T40_006412</name>
</gene>
<keyword evidence="3" id="KW-1185">Reference proteome</keyword>
<comment type="caution">
    <text evidence="2">The sequence shown here is derived from an EMBL/GenBank/DDBJ whole genome shotgun (WGS) entry which is preliminary data.</text>
</comment>
<evidence type="ECO:0000313" key="3">
    <source>
        <dbReference type="Proteomes" id="UP001367676"/>
    </source>
</evidence>
<dbReference type="Proteomes" id="UP001367676">
    <property type="component" value="Unassembled WGS sequence"/>
</dbReference>
<protein>
    <submittedName>
        <fullName evidence="2">Uncharacterized protein</fullName>
    </submittedName>
</protein>